<reference evidence="2" key="1">
    <citation type="submission" date="2023-06" db="EMBL/GenBank/DDBJ databases">
        <title>Genomic analysis of the entomopathogenic nematode Steinernema hermaphroditum.</title>
        <authorList>
            <person name="Schwarz E.M."/>
            <person name="Heppert J.K."/>
            <person name="Baniya A."/>
            <person name="Schwartz H.T."/>
            <person name="Tan C.-H."/>
            <person name="Antoshechkin I."/>
            <person name="Sternberg P.W."/>
            <person name="Goodrich-Blair H."/>
            <person name="Dillman A.R."/>
        </authorList>
    </citation>
    <scope>NUCLEOTIDE SEQUENCE</scope>
    <source>
        <strain evidence="2">PS9179</strain>
        <tissue evidence="2">Whole animal</tissue>
    </source>
</reference>
<feature type="chain" id="PRO_5041297755" evidence="1">
    <location>
        <begin position="22"/>
        <end position="92"/>
    </location>
</feature>
<feature type="signal peptide" evidence="1">
    <location>
        <begin position="1"/>
        <end position="21"/>
    </location>
</feature>
<accession>A0AA39H9E9</accession>
<comment type="caution">
    <text evidence="2">The sequence shown here is derived from an EMBL/GenBank/DDBJ whole genome shotgun (WGS) entry which is preliminary data.</text>
</comment>
<dbReference type="Proteomes" id="UP001175271">
    <property type="component" value="Unassembled WGS sequence"/>
</dbReference>
<dbReference type="AlphaFoldDB" id="A0AA39H9E9"/>
<evidence type="ECO:0000313" key="2">
    <source>
        <dbReference type="EMBL" id="KAK0401692.1"/>
    </source>
</evidence>
<gene>
    <name evidence="2" type="ORF">QR680_015919</name>
</gene>
<keyword evidence="3" id="KW-1185">Reference proteome</keyword>
<evidence type="ECO:0000256" key="1">
    <source>
        <dbReference type="SAM" id="SignalP"/>
    </source>
</evidence>
<organism evidence="2 3">
    <name type="scientific">Steinernema hermaphroditum</name>
    <dbReference type="NCBI Taxonomy" id="289476"/>
    <lineage>
        <taxon>Eukaryota</taxon>
        <taxon>Metazoa</taxon>
        <taxon>Ecdysozoa</taxon>
        <taxon>Nematoda</taxon>
        <taxon>Chromadorea</taxon>
        <taxon>Rhabditida</taxon>
        <taxon>Tylenchina</taxon>
        <taxon>Panagrolaimomorpha</taxon>
        <taxon>Strongyloidoidea</taxon>
        <taxon>Steinernematidae</taxon>
        <taxon>Steinernema</taxon>
    </lineage>
</organism>
<keyword evidence="1" id="KW-0732">Signal</keyword>
<name>A0AA39H9E9_9BILA</name>
<protein>
    <submittedName>
        <fullName evidence="2">Uncharacterized protein</fullName>
    </submittedName>
</protein>
<sequence>MSKAIVIAFILLSCVFLEVQAGFFSRGYVNYLLNRQADNGVIPLSRVSSPTSSFVPRDQNLLIKRPFLGVSPWVIVEDAEGNVRLVDKEQSI</sequence>
<proteinExistence type="predicted"/>
<dbReference type="EMBL" id="JAUCMV010000004">
    <property type="protein sequence ID" value="KAK0401692.1"/>
    <property type="molecule type" value="Genomic_DNA"/>
</dbReference>
<evidence type="ECO:0000313" key="3">
    <source>
        <dbReference type="Proteomes" id="UP001175271"/>
    </source>
</evidence>